<evidence type="ECO:0000259" key="1">
    <source>
        <dbReference type="Pfam" id="PF26215"/>
    </source>
</evidence>
<protein>
    <recommendedName>
        <fullName evidence="1">Helix-turn-helix domain-containing protein</fullName>
    </recommendedName>
</protein>
<dbReference type="PANTHER" id="PTHR21301">
    <property type="entry name" value="REVERSE TRANSCRIPTASE"/>
    <property type="match status" value="1"/>
</dbReference>
<reference evidence="3" key="1">
    <citation type="journal article" date="2016" name="Nature">
        <title>Genome evolution in the allotetraploid frog Xenopus laevis.</title>
        <authorList>
            <person name="Session A.M."/>
            <person name="Uno Y."/>
            <person name="Kwon T."/>
            <person name="Chapman J.A."/>
            <person name="Toyoda A."/>
            <person name="Takahashi S."/>
            <person name="Fukui A."/>
            <person name="Hikosaka A."/>
            <person name="Suzuki A."/>
            <person name="Kondo M."/>
            <person name="van Heeringen S.J."/>
            <person name="Quigley I."/>
            <person name="Heinz S."/>
            <person name="Ogino H."/>
            <person name="Ochi H."/>
            <person name="Hellsten U."/>
            <person name="Lyons J.B."/>
            <person name="Simakov O."/>
            <person name="Putnam N."/>
            <person name="Stites J."/>
            <person name="Kuroki Y."/>
            <person name="Tanaka T."/>
            <person name="Michiue T."/>
            <person name="Watanabe M."/>
            <person name="Bogdanovic O."/>
            <person name="Lister R."/>
            <person name="Georgiou G."/>
            <person name="Paranjpe S.S."/>
            <person name="van Kruijsbergen I."/>
            <person name="Shu S."/>
            <person name="Carlson J."/>
            <person name="Kinoshita T."/>
            <person name="Ohta Y."/>
            <person name="Mawaribuchi S."/>
            <person name="Jenkins J."/>
            <person name="Grimwood J."/>
            <person name="Schmutz J."/>
            <person name="Mitros T."/>
            <person name="Mozaffari S.V."/>
            <person name="Suzuki Y."/>
            <person name="Haramoto Y."/>
            <person name="Yamamoto T.S."/>
            <person name="Takagi C."/>
            <person name="Heald R."/>
            <person name="Miller K."/>
            <person name="Haudenschild C."/>
            <person name="Kitzman J."/>
            <person name="Nakayama T."/>
            <person name="Izutsu Y."/>
            <person name="Robert J."/>
            <person name="Fortriede J."/>
            <person name="Burns K."/>
            <person name="Lotay V."/>
            <person name="Karimi K."/>
            <person name="Yasuoka Y."/>
            <person name="Dichmann D.S."/>
            <person name="Flajnik M.F."/>
            <person name="Houston D.W."/>
            <person name="Shendure J."/>
            <person name="DuPasquier L."/>
            <person name="Vize P.D."/>
            <person name="Zorn A.M."/>
            <person name="Ito M."/>
            <person name="Marcotte E.M."/>
            <person name="Wallingford J.B."/>
            <person name="Ito Y."/>
            <person name="Asashima M."/>
            <person name="Ueno N."/>
            <person name="Matsuda Y."/>
            <person name="Veenstra G.J."/>
            <person name="Fujiyama A."/>
            <person name="Harland R.M."/>
            <person name="Taira M."/>
            <person name="Rokhsar D.S."/>
        </authorList>
    </citation>
    <scope>NUCLEOTIDE SEQUENCE [LARGE SCALE GENOMIC DNA]</scope>
    <source>
        <strain evidence="3">J</strain>
    </source>
</reference>
<proteinExistence type="predicted"/>
<sequence>MGVWEDINIWKNVQYKENILFIWKRDVESARNFIIFINRNDFNLRFSAEVKKDKIDYLDVTLFIQNGKVESKLYRKATDRNGLLHASSGHFKGCVKNIPKGQFLSARWNCSRESDFLEECQVLETRFKEKGYREELIQTAHESASKTDRNVLLKAKQGSKEPNKRTFFTMKQVDISKILY</sequence>
<gene>
    <name evidence="2" type="ORF">XELAEV_18041269mg</name>
</gene>
<organism evidence="2 3">
    <name type="scientific">Xenopus laevis</name>
    <name type="common">African clawed frog</name>
    <dbReference type="NCBI Taxonomy" id="8355"/>
    <lineage>
        <taxon>Eukaryota</taxon>
        <taxon>Metazoa</taxon>
        <taxon>Chordata</taxon>
        <taxon>Craniata</taxon>
        <taxon>Vertebrata</taxon>
        <taxon>Euteleostomi</taxon>
        <taxon>Amphibia</taxon>
        <taxon>Batrachia</taxon>
        <taxon>Anura</taxon>
        <taxon>Pipoidea</taxon>
        <taxon>Pipidae</taxon>
        <taxon>Xenopodinae</taxon>
        <taxon>Xenopus</taxon>
        <taxon>Xenopus</taxon>
    </lineage>
</organism>
<name>A0A974H4W4_XENLA</name>
<dbReference type="AlphaFoldDB" id="A0A974H4W4"/>
<dbReference type="Pfam" id="PF26215">
    <property type="entry name" value="HTH_animal"/>
    <property type="match status" value="1"/>
</dbReference>
<dbReference type="InterPro" id="IPR058912">
    <property type="entry name" value="HTH_animal"/>
</dbReference>
<dbReference type="Proteomes" id="UP000694892">
    <property type="component" value="Chromosome 8S"/>
</dbReference>
<dbReference type="PANTHER" id="PTHR21301:SF12">
    <property type="match status" value="1"/>
</dbReference>
<evidence type="ECO:0000313" key="2">
    <source>
        <dbReference type="EMBL" id="OCT65028.1"/>
    </source>
</evidence>
<feature type="domain" description="Helix-turn-helix" evidence="1">
    <location>
        <begin position="83"/>
        <end position="140"/>
    </location>
</feature>
<evidence type="ECO:0000313" key="3">
    <source>
        <dbReference type="Proteomes" id="UP000694892"/>
    </source>
</evidence>
<accession>A0A974H4W4</accession>
<dbReference type="EMBL" id="CM004481">
    <property type="protein sequence ID" value="OCT65028.1"/>
    <property type="molecule type" value="Genomic_DNA"/>
</dbReference>